<keyword evidence="4" id="KW-0597">Phosphoprotein</keyword>
<dbReference type="EMBL" id="JACXYY010000007">
    <property type="protein sequence ID" value="MBD3916471.1"/>
    <property type="molecule type" value="Genomic_DNA"/>
</dbReference>
<dbReference type="PANTHER" id="PTHR43711">
    <property type="entry name" value="TWO-COMPONENT HISTIDINE KINASE"/>
    <property type="match status" value="1"/>
</dbReference>
<dbReference type="Gene3D" id="1.10.287.130">
    <property type="match status" value="1"/>
</dbReference>
<organism evidence="9 10">
    <name type="scientific">Nocardioides hwasunensis</name>
    <dbReference type="NCBI Taxonomy" id="397258"/>
    <lineage>
        <taxon>Bacteria</taxon>
        <taxon>Bacillati</taxon>
        <taxon>Actinomycetota</taxon>
        <taxon>Actinomycetes</taxon>
        <taxon>Propionibacteriales</taxon>
        <taxon>Nocardioidaceae</taxon>
        <taxon>Nocardioides</taxon>
    </lineage>
</organism>
<dbReference type="Gene3D" id="3.30.450.40">
    <property type="match status" value="1"/>
</dbReference>
<gene>
    <name evidence="9" type="ORF">IEZ25_17780</name>
</gene>
<accession>A0ABR8MMH8</accession>
<dbReference type="PROSITE" id="PS50109">
    <property type="entry name" value="HIS_KIN"/>
    <property type="match status" value="1"/>
</dbReference>
<evidence type="ECO:0000259" key="8">
    <source>
        <dbReference type="PROSITE" id="PS50109"/>
    </source>
</evidence>
<dbReference type="Gene3D" id="3.30.565.10">
    <property type="entry name" value="Histidine kinase-like ATPase, C-terminal domain"/>
    <property type="match status" value="1"/>
</dbReference>
<dbReference type="CDD" id="cd00075">
    <property type="entry name" value="HATPase"/>
    <property type="match status" value="1"/>
</dbReference>
<evidence type="ECO:0000256" key="7">
    <source>
        <dbReference type="ARBA" id="ARBA00023012"/>
    </source>
</evidence>
<evidence type="ECO:0000256" key="2">
    <source>
        <dbReference type="ARBA" id="ARBA00004236"/>
    </source>
</evidence>
<sequence length="595" mass="64185">MSTDDRTFSRPRSRAWGDDAQRAVLRAIADDVARRSGHKVAAIEVLRSDGNLEFVAISGNPAAEARLLGKAAPLSLDQMLAFGTWIEGWVHTLGERVDDETRAWMAEYGHTPDAPAPGRPDQWHPEDRLMRLLENEAGELRATLYLDEPLDGLRATPASIAAVNDEIRVMYDAVVSIVERELYREQVRMLSQARGAVASVRPGLGLADFLDEMSEAMVEAMRVDSVDVLLNGASAPALEPHTAELEDQMREVWLRRGHLLMEPAQTWGLTDEAIPTPPVLAERMRARGLASWLIVPIGVGDDYLGTLALGRNEGGARWIDSEIVAADAVAADLAGVVLDSQLMEQERRANEELRDANDARRHMVLTLAHELRNPVSVLWTHLELLDEGADADGDQPFAPAESLAAMDRAARRIDAMVENLMSLASVTDTSRAVPTSPVDLTAVVREAAELLTDSAAASGVGLELELVESVIVHGDQAGLALLVSNLLANAFKYTDVGGLVCMSLAPRTVDGVRGCLLTCADSGIGIAADELAQVFTPFFRSGSPDARRRPGTGLGLAIIDGVVTHHGGTIDVESTLDVGTTFRVWLPLAEPTDVR</sequence>
<dbReference type="PANTHER" id="PTHR43711:SF28">
    <property type="entry name" value="SENSOR HISTIDINE KINASE YXDK"/>
    <property type="match status" value="1"/>
</dbReference>
<comment type="subcellular location">
    <subcellularLocation>
        <location evidence="2">Cell membrane</location>
    </subcellularLocation>
</comment>
<dbReference type="GO" id="GO:0016301">
    <property type="term" value="F:kinase activity"/>
    <property type="evidence" value="ECO:0007669"/>
    <property type="project" value="UniProtKB-KW"/>
</dbReference>
<evidence type="ECO:0000313" key="9">
    <source>
        <dbReference type="EMBL" id="MBD3916471.1"/>
    </source>
</evidence>
<dbReference type="SMART" id="SM00388">
    <property type="entry name" value="HisKA"/>
    <property type="match status" value="1"/>
</dbReference>
<dbReference type="CDD" id="cd00082">
    <property type="entry name" value="HisKA"/>
    <property type="match status" value="1"/>
</dbReference>
<dbReference type="InterPro" id="IPR003594">
    <property type="entry name" value="HATPase_dom"/>
</dbReference>
<dbReference type="InterPro" id="IPR036097">
    <property type="entry name" value="HisK_dim/P_sf"/>
</dbReference>
<dbReference type="InterPro" id="IPR003661">
    <property type="entry name" value="HisK_dim/P_dom"/>
</dbReference>
<evidence type="ECO:0000256" key="4">
    <source>
        <dbReference type="ARBA" id="ARBA00022553"/>
    </source>
</evidence>
<protein>
    <recommendedName>
        <fullName evidence="3">histidine kinase</fullName>
        <ecNumber evidence="3">2.7.13.3</ecNumber>
    </recommendedName>
</protein>
<dbReference type="InterPro" id="IPR050736">
    <property type="entry name" value="Sensor_HK_Regulatory"/>
</dbReference>
<dbReference type="SUPFAM" id="SSF47384">
    <property type="entry name" value="Homodimeric domain of signal transducing histidine kinase"/>
    <property type="match status" value="1"/>
</dbReference>
<dbReference type="SUPFAM" id="SSF55781">
    <property type="entry name" value="GAF domain-like"/>
    <property type="match status" value="1"/>
</dbReference>
<keyword evidence="7" id="KW-0902">Two-component regulatory system</keyword>
<dbReference type="Proteomes" id="UP000649289">
    <property type="component" value="Unassembled WGS sequence"/>
</dbReference>
<evidence type="ECO:0000256" key="6">
    <source>
        <dbReference type="ARBA" id="ARBA00022777"/>
    </source>
</evidence>
<dbReference type="Pfam" id="PF02518">
    <property type="entry name" value="HATPase_c"/>
    <property type="match status" value="1"/>
</dbReference>
<proteinExistence type="predicted"/>
<dbReference type="RefSeq" id="WP_191200777.1">
    <property type="nucleotide sequence ID" value="NZ_BAAAPA010000001.1"/>
</dbReference>
<keyword evidence="5" id="KW-0808">Transferase</keyword>
<evidence type="ECO:0000256" key="5">
    <source>
        <dbReference type="ARBA" id="ARBA00022679"/>
    </source>
</evidence>
<dbReference type="EC" id="2.7.13.3" evidence="3"/>
<comment type="caution">
    <text evidence="9">The sequence shown here is derived from an EMBL/GenBank/DDBJ whole genome shotgun (WGS) entry which is preliminary data.</text>
</comment>
<keyword evidence="10" id="KW-1185">Reference proteome</keyword>
<keyword evidence="6 9" id="KW-0418">Kinase</keyword>
<dbReference type="SUPFAM" id="SSF55874">
    <property type="entry name" value="ATPase domain of HSP90 chaperone/DNA topoisomerase II/histidine kinase"/>
    <property type="match status" value="1"/>
</dbReference>
<dbReference type="Pfam" id="PF00512">
    <property type="entry name" value="HisKA"/>
    <property type="match status" value="1"/>
</dbReference>
<evidence type="ECO:0000256" key="3">
    <source>
        <dbReference type="ARBA" id="ARBA00012438"/>
    </source>
</evidence>
<dbReference type="SMART" id="SM00387">
    <property type="entry name" value="HATPase_c"/>
    <property type="match status" value="1"/>
</dbReference>
<comment type="catalytic activity">
    <reaction evidence="1">
        <text>ATP + protein L-histidine = ADP + protein N-phospho-L-histidine.</text>
        <dbReference type="EC" id="2.7.13.3"/>
    </reaction>
</comment>
<reference evidence="9 10" key="1">
    <citation type="submission" date="2020-09" db="EMBL/GenBank/DDBJ databases">
        <title>novel species in genus Nocardioides.</title>
        <authorList>
            <person name="Zhang G."/>
        </authorList>
    </citation>
    <scope>NUCLEOTIDE SEQUENCE [LARGE SCALE GENOMIC DNA]</scope>
    <source>
        <strain evidence="9 10">19197</strain>
    </source>
</reference>
<feature type="domain" description="Histidine kinase" evidence="8">
    <location>
        <begin position="366"/>
        <end position="590"/>
    </location>
</feature>
<dbReference type="PRINTS" id="PR00344">
    <property type="entry name" value="BCTRLSENSOR"/>
</dbReference>
<evidence type="ECO:0000313" key="10">
    <source>
        <dbReference type="Proteomes" id="UP000649289"/>
    </source>
</evidence>
<evidence type="ECO:0000256" key="1">
    <source>
        <dbReference type="ARBA" id="ARBA00000085"/>
    </source>
</evidence>
<dbReference type="InterPro" id="IPR029016">
    <property type="entry name" value="GAF-like_dom_sf"/>
</dbReference>
<dbReference type="InterPro" id="IPR036890">
    <property type="entry name" value="HATPase_C_sf"/>
</dbReference>
<dbReference type="InterPro" id="IPR005467">
    <property type="entry name" value="His_kinase_dom"/>
</dbReference>
<dbReference type="InterPro" id="IPR004358">
    <property type="entry name" value="Sig_transdc_His_kin-like_C"/>
</dbReference>
<name>A0ABR8MMH8_9ACTN</name>